<evidence type="ECO:0000313" key="1">
    <source>
        <dbReference type="EMBL" id="CEI60636.1"/>
    </source>
</evidence>
<sequence>MTLLMRSLTSYQVNILLINSIKQARIPVFAFANPPPAYATVYVTRISIPKMAIGLGTTLQQTRAVKKAYFYTQKLKEAFFEVDRGISPDLY</sequence>
<evidence type="ECO:0000313" key="2">
    <source>
        <dbReference type="Proteomes" id="UP000245910"/>
    </source>
</evidence>
<organism evidence="1 2">
    <name type="scientific">Fusarium venenatum</name>
    <dbReference type="NCBI Taxonomy" id="56646"/>
    <lineage>
        <taxon>Eukaryota</taxon>
        <taxon>Fungi</taxon>
        <taxon>Dikarya</taxon>
        <taxon>Ascomycota</taxon>
        <taxon>Pezizomycotina</taxon>
        <taxon>Sordariomycetes</taxon>
        <taxon>Hypocreomycetidae</taxon>
        <taxon>Hypocreales</taxon>
        <taxon>Nectriaceae</taxon>
        <taxon>Fusarium</taxon>
    </lineage>
</organism>
<accession>A0A2L2TCD3</accession>
<proteinExistence type="predicted"/>
<reference evidence="2" key="1">
    <citation type="submission" date="2014-10" db="EMBL/GenBank/DDBJ databases">
        <authorList>
            <person name="King R."/>
        </authorList>
    </citation>
    <scope>NUCLEOTIDE SEQUENCE [LARGE SCALE GENOMIC DNA]</scope>
    <source>
        <strain evidence="2">A3/5</strain>
    </source>
</reference>
<protein>
    <submittedName>
        <fullName evidence="1">Uncharacterized protein</fullName>
    </submittedName>
</protein>
<dbReference type="Proteomes" id="UP000245910">
    <property type="component" value="Chromosome II"/>
</dbReference>
<dbReference type="EMBL" id="LN649230">
    <property type="protein sequence ID" value="CEI60636.1"/>
    <property type="molecule type" value="Genomic_DNA"/>
</dbReference>
<name>A0A2L2TCD3_9HYPO</name>
<keyword evidence="2" id="KW-1185">Reference proteome</keyword>
<dbReference type="AlphaFoldDB" id="A0A2L2TCD3"/>